<reference evidence="3 4" key="1">
    <citation type="submission" date="2020-05" db="EMBL/GenBank/DDBJ databases">
        <title>Complete genome of Desulfobulbus oligotrophicus.</title>
        <authorList>
            <person name="Podar M."/>
        </authorList>
    </citation>
    <scope>NUCLEOTIDE SEQUENCE [LARGE SCALE GENOMIC DNA]</scope>
    <source>
        <strain evidence="3 4">Prop6</strain>
    </source>
</reference>
<feature type="domain" description="WYL" evidence="1">
    <location>
        <begin position="144"/>
        <end position="211"/>
    </location>
</feature>
<dbReference type="InterPro" id="IPR057727">
    <property type="entry name" value="WCX_dom"/>
</dbReference>
<evidence type="ECO:0000259" key="2">
    <source>
        <dbReference type="Pfam" id="PF25583"/>
    </source>
</evidence>
<dbReference type="RefSeq" id="WP_199262033.1">
    <property type="nucleotide sequence ID" value="NZ_CP054140.1"/>
</dbReference>
<sequence>MAKYKPQHARLLFIDRKLREKRYPNRQSLAEEWETSYKTIQRDLDYMRYELDAPIEYSARYRGYYYTEEQYQLPAMHLRERDLFAIYLAEKLLTQYEGTPIYNSLCSVFRKIEDSLPDKAPACLHNDQQLFTVLPPFTTVISPEVLATVFDCLRTSTRLDIEYHSPNSKPMWRRVDPYQGVRFEGDWYVVGHCHVRQAIRTFSLARIQAAKKGTERFTRPAAFNFEQLFGSHFGIHRGEEEIEVCIHFNRHAAAYIRERQWHPTQRISEQDDGSLFLTLCVNHLSGLRRWLLSWGDGAKVLSPPALADDIRQTALRMAGVAEEKQSVPHK</sequence>
<dbReference type="Proteomes" id="UP000596092">
    <property type="component" value="Chromosome"/>
</dbReference>
<protein>
    <submittedName>
        <fullName evidence="3">WYL domain-containing protein</fullName>
    </submittedName>
</protein>
<evidence type="ECO:0000313" key="4">
    <source>
        <dbReference type="Proteomes" id="UP000596092"/>
    </source>
</evidence>
<dbReference type="KEGG" id="dog:HP555_09945"/>
<keyword evidence="4" id="KW-1185">Reference proteome</keyword>
<proteinExistence type="predicted"/>
<evidence type="ECO:0000259" key="1">
    <source>
        <dbReference type="Pfam" id="PF13280"/>
    </source>
</evidence>
<name>A0A7T5VE64_9BACT</name>
<dbReference type="InterPro" id="IPR051534">
    <property type="entry name" value="CBASS_pafABC_assoc_protein"/>
</dbReference>
<feature type="domain" description="WCX" evidence="2">
    <location>
        <begin position="241"/>
        <end position="318"/>
    </location>
</feature>
<dbReference type="PROSITE" id="PS52050">
    <property type="entry name" value="WYL"/>
    <property type="match status" value="1"/>
</dbReference>
<dbReference type="PANTHER" id="PTHR34580">
    <property type="match status" value="1"/>
</dbReference>
<dbReference type="InterPro" id="IPR026881">
    <property type="entry name" value="WYL_dom"/>
</dbReference>
<accession>A0A7T5VE64</accession>
<evidence type="ECO:0000313" key="3">
    <source>
        <dbReference type="EMBL" id="QQG66161.1"/>
    </source>
</evidence>
<dbReference type="PANTHER" id="PTHR34580:SF9">
    <property type="entry name" value="SLL5097 PROTEIN"/>
    <property type="match status" value="1"/>
</dbReference>
<dbReference type="Pfam" id="PF25583">
    <property type="entry name" value="WCX"/>
    <property type="match status" value="1"/>
</dbReference>
<dbReference type="Pfam" id="PF13280">
    <property type="entry name" value="WYL"/>
    <property type="match status" value="1"/>
</dbReference>
<organism evidence="3 4">
    <name type="scientific">Desulfobulbus oligotrophicus</name>
    <dbReference type="NCBI Taxonomy" id="1909699"/>
    <lineage>
        <taxon>Bacteria</taxon>
        <taxon>Pseudomonadati</taxon>
        <taxon>Thermodesulfobacteriota</taxon>
        <taxon>Desulfobulbia</taxon>
        <taxon>Desulfobulbales</taxon>
        <taxon>Desulfobulbaceae</taxon>
        <taxon>Desulfobulbus</taxon>
    </lineage>
</organism>
<gene>
    <name evidence="3" type="ORF">HP555_09945</name>
</gene>
<dbReference type="AlphaFoldDB" id="A0A7T5VE64"/>
<dbReference type="EMBL" id="CP054140">
    <property type="protein sequence ID" value="QQG66161.1"/>
    <property type="molecule type" value="Genomic_DNA"/>
</dbReference>